<evidence type="ECO:0000256" key="2">
    <source>
        <dbReference type="PROSITE-ProRule" id="PRU00335"/>
    </source>
</evidence>
<dbReference type="InterPro" id="IPR009057">
    <property type="entry name" value="Homeodomain-like_sf"/>
</dbReference>
<dbReference type="AlphaFoldDB" id="H6R747"/>
<gene>
    <name evidence="4" type="ordered locus">NOCYR_4005</name>
</gene>
<evidence type="ECO:0000256" key="1">
    <source>
        <dbReference type="ARBA" id="ARBA00023125"/>
    </source>
</evidence>
<proteinExistence type="predicted"/>
<evidence type="ECO:0000313" key="4">
    <source>
        <dbReference type="EMBL" id="CCF64766.1"/>
    </source>
</evidence>
<dbReference type="Proteomes" id="UP000008190">
    <property type="component" value="Chromosome"/>
</dbReference>
<dbReference type="EMBL" id="FO082843">
    <property type="protein sequence ID" value="CCF64766.1"/>
    <property type="molecule type" value="Genomic_DNA"/>
</dbReference>
<dbReference type="HOGENOM" id="CLU_069356_21_0_11"/>
<feature type="domain" description="HTH tetR-type" evidence="3">
    <location>
        <begin position="9"/>
        <end position="69"/>
    </location>
</feature>
<accession>H6R747</accession>
<organism evidence="4 5">
    <name type="scientific">Nocardia cyriacigeorgica (strain GUH-2)</name>
    <dbReference type="NCBI Taxonomy" id="1127134"/>
    <lineage>
        <taxon>Bacteria</taxon>
        <taxon>Bacillati</taxon>
        <taxon>Actinomycetota</taxon>
        <taxon>Actinomycetes</taxon>
        <taxon>Mycobacteriales</taxon>
        <taxon>Nocardiaceae</taxon>
        <taxon>Nocardia</taxon>
    </lineage>
</organism>
<dbReference type="STRING" id="1127134.NOCYR_4005"/>
<dbReference type="InterPro" id="IPR001647">
    <property type="entry name" value="HTH_TetR"/>
</dbReference>
<dbReference type="Pfam" id="PF17940">
    <property type="entry name" value="TetR_C_31"/>
    <property type="match status" value="1"/>
</dbReference>
<reference evidence="4 5" key="1">
    <citation type="journal article" date="2012" name="J. Bacteriol.">
        <title>Genome sequence of the human- and animal-pathogenic strain Nocardia cyriacigeorgica GUH-2.</title>
        <authorList>
            <person name="Zoropogui A."/>
            <person name="Pujic P."/>
            <person name="Normand P."/>
            <person name="Barbe V."/>
            <person name="Beaman B."/>
            <person name="Beaman L."/>
            <person name="Boiron P."/>
            <person name="Colinon C."/>
            <person name="Deredjian A."/>
            <person name="Graindorge A."/>
            <person name="Mangenot S."/>
            <person name="Nazaret S."/>
            <person name="Neto M."/>
            <person name="Petit S."/>
            <person name="Roche D."/>
            <person name="Vallenet D."/>
            <person name="Rodriguez-Nava V."/>
            <person name="Richard Y."/>
            <person name="Cournoyer B."/>
            <person name="Blaha D."/>
        </authorList>
    </citation>
    <scope>NUCLEOTIDE SEQUENCE [LARGE SCALE GENOMIC DNA]</scope>
    <source>
        <strain evidence="4 5">GUH-2</strain>
    </source>
</reference>
<evidence type="ECO:0000259" key="3">
    <source>
        <dbReference type="PROSITE" id="PS50977"/>
    </source>
</evidence>
<feature type="DNA-binding region" description="H-T-H motif" evidence="2">
    <location>
        <begin position="32"/>
        <end position="51"/>
    </location>
</feature>
<dbReference type="SUPFAM" id="SSF46689">
    <property type="entry name" value="Homeodomain-like"/>
    <property type="match status" value="1"/>
</dbReference>
<dbReference type="InterPro" id="IPR041583">
    <property type="entry name" value="TetR_C_31"/>
</dbReference>
<dbReference type="eggNOG" id="COG3226">
    <property type="taxonomic scope" value="Bacteria"/>
</dbReference>
<dbReference type="Gene3D" id="1.10.357.10">
    <property type="entry name" value="Tetracycline Repressor, domain 2"/>
    <property type="match status" value="1"/>
</dbReference>
<dbReference type="PROSITE" id="PS50977">
    <property type="entry name" value="HTH_TETR_2"/>
    <property type="match status" value="1"/>
</dbReference>
<name>H6R747_NOCCG</name>
<evidence type="ECO:0000313" key="5">
    <source>
        <dbReference type="Proteomes" id="UP000008190"/>
    </source>
</evidence>
<protein>
    <submittedName>
        <fullName evidence="4">Putative transcriptional regulator, TetR family</fullName>
    </submittedName>
</protein>
<sequence length="182" mass="19522">MSTMFVVMSERVRVLADAAIRVIAASGLRGLTYRAVDVEAGLPAGSTSNRFRTRDDLIAGVIERMADLELADLDAAEGSATSAFDKWAAGGLSQTLTRFELMIEGVRSPRVAKALEEQRARFAALAESSAVAIPFGLTSPELVAVFAGLQFAEITTGEKVLEKALTWIATRDDATTQADRER</sequence>
<keyword evidence="5" id="KW-1185">Reference proteome</keyword>
<keyword evidence="1 2" id="KW-0238">DNA-binding</keyword>
<dbReference type="GO" id="GO:0003677">
    <property type="term" value="F:DNA binding"/>
    <property type="evidence" value="ECO:0007669"/>
    <property type="project" value="UniProtKB-UniRule"/>
</dbReference>
<dbReference type="KEGG" id="ncy:NOCYR_4005"/>